<accession>A0A0S4LF98</accession>
<protein>
    <submittedName>
        <fullName evidence="1">Uncharacterized protein</fullName>
    </submittedName>
</protein>
<proteinExistence type="predicted"/>
<evidence type="ECO:0000313" key="2">
    <source>
        <dbReference type="Proteomes" id="UP000198736"/>
    </source>
</evidence>
<name>A0A0S4LF98_9BACT</name>
<organism evidence="1 2">
    <name type="scientific">Candidatus Nitrospira nitrificans</name>
    <dbReference type="NCBI Taxonomy" id="1742973"/>
    <lineage>
        <taxon>Bacteria</taxon>
        <taxon>Pseudomonadati</taxon>
        <taxon>Nitrospirota</taxon>
        <taxon>Nitrospiria</taxon>
        <taxon>Nitrospirales</taxon>
        <taxon>Nitrospiraceae</taxon>
        <taxon>Nitrospira</taxon>
    </lineage>
</organism>
<dbReference type="STRING" id="1742973.COMA2_170093"/>
<reference evidence="2" key="1">
    <citation type="submission" date="2015-10" db="EMBL/GenBank/DDBJ databases">
        <authorList>
            <person name="Luecker S."/>
            <person name="Luecker S."/>
        </authorList>
    </citation>
    <scope>NUCLEOTIDE SEQUENCE [LARGE SCALE GENOMIC DNA]</scope>
</reference>
<dbReference type="Proteomes" id="UP000198736">
    <property type="component" value="Unassembled WGS sequence"/>
</dbReference>
<dbReference type="EMBL" id="CZPZ01000009">
    <property type="protein sequence ID" value="CUS34603.1"/>
    <property type="molecule type" value="Genomic_DNA"/>
</dbReference>
<sequence length="55" mass="6299">MAKPTPCNTPYLVIASEAYWEQLGSNLQVRPYKGEITMRYPWISPRQSDRISASP</sequence>
<keyword evidence="2" id="KW-1185">Reference proteome</keyword>
<gene>
    <name evidence="1" type="ORF">COMA2_170093</name>
</gene>
<evidence type="ECO:0000313" key="1">
    <source>
        <dbReference type="EMBL" id="CUS34603.1"/>
    </source>
</evidence>
<dbReference type="AlphaFoldDB" id="A0A0S4LF98"/>